<evidence type="ECO:0000313" key="3">
    <source>
        <dbReference type="Proteomes" id="UP001408789"/>
    </source>
</evidence>
<sequence>MVYSLNRTAASNPSPPDLYTDNNRQRESSTAWEIASTDDYLQDRMIISLAGAPQLNGLNPKALNLAVIKESPYSPAASPLPTVGHDGQFYDAQQYFQPIIQPADPTQLLQSLSMVRMLHLQLWQMR</sequence>
<dbReference type="AlphaFoldDB" id="A0AAP0GIY3"/>
<reference evidence="2 3" key="1">
    <citation type="submission" date="2024-04" db="EMBL/GenBank/DDBJ databases">
        <title>The reference genome of an endangered Asteraceae, Deinandra increscens subsp. villosa, native to the Central Coast of California.</title>
        <authorList>
            <person name="Guilliams M."/>
            <person name="Hasenstab-Lehman K."/>
            <person name="Meyer R."/>
            <person name="Mcevoy S."/>
        </authorList>
    </citation>
    <scope>NUCLEOTIDE SEQUENCE [LARGE SCALE GENOMIC DNA]</scope>
    <source>
        <tissue evidence="2">Leaf</tissue>
    </source>
</reference>
<protein>
    <submittedName>
        <fullName evidence="2">Uncharacterized protein</fullName>
    </submittedName>
</protein>
<dbReference type="EMBL" id="JBCNJP010004662">
    <property type="protein sequence ID" value="KAK9049829.1"/>
    <property type="molecule type" value="Genomic_DNA"/>
</dbReference>
<proteinExistence type="predicted"/>
<organism evidence="2 3">
    <name type="scientific">Deinandra increscens subsp. villosa</name>
    <dbReference type="NCBI Taxonomy" id="3103831"/>
    <lineage>
        <taxon>Eukaryota</taxon>
        <taxon>Viridiplantae</taxon>
        <taxon>Streptophyta</taxon>
        <taxon>Embryophyta</taxon>
        <taxon>Tracheophyta</taxon>
        <taxon>Spermatophyta</taxon>
        <taxon>Magnoliopsida</taxon>
        <taxon>eudicotyledons</taxon>
        <taxon>Gunneridae</taxon>
        <taxon>Pentapetalae</taxon>
        <taxon>asterids</taxon>
        <taxon>campanulids</taxon>
        <taxon>Asterales</taxon>
        <taxon>Asteraceae</taxon>
        <taxon>Asteroideae</taxon>
        <taxon>Heliantheae alliance</taxon>
        <taxon>Madieae</taxon>
        <taxon>Madiinae</taxon>
        <taxon>Deinandra</taxon>
    </lineage>
</organism>
<name>A0AAP0GIY3_9ASTR</name>
<evidence type="ECO:0000256" key="1">
    <source>
        <dbReference type="SAM" id="MobiDB-lite"/>
    </source>
</evidence>
<feature type="compositionally biased region" description="Polar residues" evidence="1">
    <location>
        <begin position="1"/>
        <end position="12"/>
    </location>
</feature>
<keyword evidence="3" id="KW-1185">Reference proteome</keyword>
<feature type="region of interest" description="Disordered" evidence="1">
    <location>
        <begin position="1"/>
        <end position="31"/>
    </location>
</feature>
<evidence type="ECO:0000313" key="2">
    <source>
        <dbReference type="EMBL" id="KAK9049829.1"/>
    </source>
</evidence>
<comment type="caution">
    <text evidence="2">The sequence shown here is derived from an EMBL/GenBank/DDBJ whole genome shotgun (WGS) entry which is preliminary data.</text>
</comment>
<dbReference type="Proteomes" id="UP001408789">
    <property type="component" value="Unassembled WGS sequence"/>
</dbReference>
<accession>A0AAP0GIY3</accession>
<gene>
    <name evidence="2" type="ORF">SSX86_031202</name>
</gene>